<dbReference type="Gene3D" id="6.10.250.2430">
    <property type="match status" value="1"/>
</dbReference>
<dbReference type="InterPro" id="IPR001289">
    <property type="entry name" value="NFYA"/>
</dbReference>
<evidence type="ECO:0000256" key="6">
    <source>
        <dbReference type="ARBA" id="ARBA00023242"/>
    </source>
</evidence>
<keyword evidence="2 7" id="KW-0805">Transcription regulation</keyword>
<feature type="compositionally biased region" description="Basic and acidic residues" evidence="8">
    <location>
        <begin position="419"/>
        <end position="437"/>
    </location>
</feature>
<feature type="region of interest" description="Disordered" evidence="8">
    <location>
        <begin position="262"/>
        <end position="285"/>
    </location>
</feature>
<evidence type="ECO:0000313" key="9">
    <source>
        <dbReference type="EMBL" id="OWF51946.1"/>
    </source>
</evidence>
<evidence type="ECO:0000256" key="1">
    <source>
        <dbReference type="ARBA" id="ARBA00004123"/>
    </source>
</evidence>
<dbReference type="OrthoDB" id="1097733at2759"/>
<dbReference type="AlphaFoldDB" id="A0A210QT77"/>
<dbReference type="GO" id="GO:0003700">
    <property type="term" value="F:DNA-binding transcription factor activity"/>
    <property type="evidence" value="ECO:0007669"/>
    <property type="project" value="UniProtKB-UniRule"/>
</dbReference>
<reference evidence="9 10" key="1">
    <citation type="journal article" date="2017" name="Nat. Ecol. Evol.">
        <title>Scallop genome provides insights into evolution of bilaterian karyotype and development.</title>
        <authorList>
            <person name="Wang S."/>
            <person name="Zhang J."/>
            <person name="Jiao W."/>
            <person name="Li J."/>
            <person name="Xun X."/>
            <person name="Sun Y."/>
            <person name="Guo X."/>
            <person name="Huan P."/>
            <person name="Dong B."/>
            <person name="Zhang L."/>
            <person name="Hu X."/>
            <person name="Sun X."/>
            <person name="Wang J."/>
            <person name="Zhao C."/>
            <person name="Wang Y."/>
            <person name="Wang D."/>
            <person name="Huang X."/>
            <person name="Wang R."/>
            <person name="Lv J."/>
            <person name="Li Y."/>
            <person name="Zhang Z."/>
            <person name="Liu B."/>
            <person name="Lu W."/>
            <person name="Hui Y."/>
            <person name="Liang J."/>
            <person name="Zhou Z."/>
            <person name="Hou R."/>
            <person name="Li X."/>
            <person name="Liu Y."/>
            <person name="Li H."/>
            <person name="Ning X."/>
            <person name="Lin Y."/>
            <person name="Zhao L."/>
            <person name="Xing Q."/>
            <person name="Dou J."/>
            <person name="Li Y."/>
            <person name="Mao J."/>
            <person name="Guo H."/>
            <person name="Dou H."/>
            <person name="Li T."/>
            <person name="Mu C."/>
            <person name="Jiang W."/>
            <person name="Fu Q."/>
            <person name="Fu X."/>
            <person name="Miao Y."/>
            <person name="Liu J."/>
            <person name="Yu Q."/>
            <person name="Li R."/>
            <person name="Liao H."/>
            <person name="Li X."/>
            <person name="Kong Y."/>
            <person name="Jiang Z."/>
            <person name="Chourrout D."/>
            <person name="Li R."/>
            <person name="Bao Z."/>
        </authorList>
    </citation>
    <scope>NUCLEOTIDE SEQUENCE [LARGE SCALE GENOMIC DNA]</scope>
    <source>
        <strain evidence="9 10">PY_sf001</strain>
    </source>
</reference>
<feature type="region of interest" description="Disordered" evidence="8">
    <location>
        <begin position="378"/>
        <end position="437"/>
    </location>
</feature>
<keyword evidence="4" id="KW-0010">Activator</keyword>
<feature type="compositionally biased region" description="Polar residues" evidence="8">
    <location>
        <begin position="270"/>
        <end position="285"/>
    </location>
</feature>
<proteinExistence type="inferred from homology"/>
<evidence type="ECO:0000256" key="4">
    <source>
        <dbReference type="ARBA" id="ARBA00023159"/>
    </source>
</evidence>
<keyword evidence="5 7" id="KW-0804">Transcription</keyword>
<dbReference type="PROSITE" id="PS51152">
    <property type="entry name" value="NFYA_HAP2_2"/>
    <property type="match status" value="1"/>
</dbReference>
<accession>A0A210QT77</accession>
<evidence type="ECO:0000256" key="3">
    <source>
        <dbReference type="ARBA" id="ARBA00023125"/>
    </source>
</evidence>
<dbReference type="EMBL" id="NEDP02002015">
    <property type="protein sequence ID" value="OWF51946.1"/>
    <property type="molecule type" value="Genomic_DNA"/>
</dbReference>
<dbReference type="Proteomes" id="UP000242188">
    <property type="component" value="Unassembled WGS sequence"/>
</dbReference>
<dbReference type="PROSITE" id="PS00686">
    <property type="entry name" value="NFYA_HAP2_1"/>
    <property type="match status" value="1"/>
</dbReference>
<comment type="subcellular location">
    <subcellularLocation>
        <location evidence="1 7">Nucleus</location>
    </subcellularLocation>
</comment>
<protein>
    <recommendedName>
        <fullName evidence="7">Nuclear transcription factor Y subunit</fullName>
    </recommendedName>
</protein>
<feature type="compositionally biased region" description="Basic residues" evidence="8">
    <location>
        <begin position="387"/>
        <end position="404"/>
    </location>
</feature>
<comment type="caution">
    <text evidence="9">The sequence shown here is derived from an EMBL/GenBank/DDBJ whole genome shotgun (WGS) entry which is preliminary data.</text>
</comment>
<dbReference type="InterPro" id="IPR018362">
    <property type="entry name" value="CCAAT-binding_factor_CS"/>
</dbReference>
<evidence type="ECO:0000256" key="7">
    <source>
        <dbReference type="RuleBase" id="RU367155"/>
    </source>
</evidence>
<comment type="similarity">
    <text evidence="7">Belongs to the NFYA/HAP2 subunit family.</text>
</comment>
<evidence type="ECO:0000256" key="8">
    <source>
        <dbReference type="SAM" id="MobiDB-lite"/>
    </source>
</evidence>
<dbReference type="PANTHER" id="PTHR12632">
    <property type="entry name" value="TRANSCRIPTION FACTOR NF-Y ALPHA-RELATED"/>
    <property type="match status" value="1"/>
</dbReference>
<evidence type="ECO:0000256" key="2">
    <source>
        <dbReference type="ARBA" id="ARBA00023015"/>
    </source>
</evidence>
<dbReference type="GO" id="GO:0003677">
    <property type="term" value="F:DNA binding"/>
    <property type="evidence" value="ECO:0007669"/>
    <property type="project" value="UniProtKB-KW"/>
</dbReference>
<gene>
    <name evidence="9" type="ORF">KP79_PYT18478</name>
</gene>
<keyword evidence="6 7" id="KW-0539">Nucleus</keyword>
<organism evidence="9 10">
    <name type="scientific">Mizuhopecten yessoensis</name>
    <name type="common">Japanese scallop</name>
    <name type="synonym">Patinopecten yessoensis</name>
    <dbReference type="NCBI Taxonomy" id="6573"/>
    <lineage>
        <taxon>Eukaryota</taxon>
        <taxon>Metazoa</taxon>
        <taxon>Spiralia</taxon>
        <taxon>Lophotrochozoa</taxon>
        <taxon>Mollusca</taxon>
        <taxon>Bivalvia</taxon>
        <taxon>Autobranchia</taxon>
        <taxon>Pteriomorphia</taxon>
        <taxon>Pectinida</taxon>
        <taxon>Pectinoidea</taxon>
        <taxon>Pectinidae</taxon>
        <taxon>Mizuhopecten</taxon>
    </lineage>
</organism>
<name>A0A210QT77_MIZYE</name>
<dbReference type="GO" id="GO:0016602">
    <property type="term" value="C:CCAAT-binding factor complex"/>
    <property type="evidence" value="ECO:0007669"/>
    <property type="project" value="InterPro"/>
</dbReference>
<evidence type="ECO:0000256" key="5">
    <source>
        <dbReference type="ARBA" id="ARBA00023163"/>
    </source>
</evidence>
<dbReference type="PRINTS" id="PR00616">
    <property type="entry name" value="CCAATSUBUNTB"/>
</dbReference>
<dbReference type="STRING" id="6573.A0A210QT77"/>
<evidence type="ECO:0000313" key="10">
    <source>
        <dbReference type="Proteomes" id="UP000242188"/>
    </source>
</evidence>
<comment type="function">
    <text evidence="7">Component of the sequence-specific heterotrimeric transcription factor (NF-Y) which specifically recognizes a 5'-CCAAT-3' box motif found in the promoters of its target genes.</text>
</comment>
<dbReference type="SMART" id="SM00521">
    <property type="entry name" value="CBF"/>
    <property type="match status" value="1"/>
</dbReference>
<sequence length="463" mass="50469">MHAQGLPLQWLQGNQFPIQGQPQIIQIGQNQMLQGQQILLQAFSQGQLLQGQQLQVQGQNGQLSQVPQFQLLAPGGQQIQNSLQAQQQIFQQAAGQSTGQVMAFQGPNGQILGQQQFGGQLVQTQDGQTILYQPQQQQILQTGADDSTNSQLQLPQVQQQTQVTSSSVPSASPQAASLQHMLQAGLIQSNGQIIQGGIPQMAQLQQNGATQLVQNTMPQSSSPQLLQAGALPQASAAQILQTALQQNSIGGQVLQAGGQVLQSGMPPATSPSSIQQSSGETTSQDATVAQMLQQGLQQTSGQIVQQTNGTTVPQVLQGLQARGMLQMGANSNQQIMVLNGNTLQRMPIQTQQVASDEEPLYVNAKQYHRILKRRQARAKLEASGKIPKQRRKYLHESRHKHAMNRSRGDGGRFYSLIKQEPDDHQEFKQEPEDYPDEVHPDMAEFLRQARHHTPVPIAAKRGT</sequence>
<comment type="subunit">
    <text evidence="7">Heterotrimer.</text>
</comment>
<keyword evidence="10" id="KW-1185">Reference proteome</keyword>
<keyword evidence="3 7" id="KW-0238">DNA-binding</keyword>
<dbReference type="Pfam" id="PF02045">
    <property type="entry name" value="CBFB_NFYA"/>
    <property type="match status" value="1"/>
</dbReference>